<keyword evidence="4" id="KW-0862">Zinc</keyword>
<name>A0AAD9PML8_9APIC</name>
<dbReference type="EMBL" id="JALLKP010000001">
    <property type="protein sequence ID" value="KAK2197669.1"/>
    <property type="molecule type" value="Genomic_DNA"/>
</dbReference>
<accession>A0AAD9PML8</accession>
<keyword evidence="9" id="KW-1185">Reference proteome</keyword>
<feature type="compositionally biased region" description="Polar residues" evidence="6">
    <location>
        <begin position="236"/>
        <end position="250"/>
    </location>
</feature>
<evidence type="ECO:0000256" key="4">
    <source>
        <dbReference type="ARBA" id="ARBA00022833"/>
    </source>
</evidence>
<organism evidence="8 9">
    <name type="scientific">Babesia duncani</name>
    <dbReference type="NCBI Taxonomy" id="323732"/>
    <lineage>
        <taxon>Eukaryota</taxon>
        <taxon>Sar</taxon>
        <taxon>Alveolata</taxon>
        <taxon>Apicomplexa</taxon>
        <taxon>Aconoidasida</taxon>
        <taxon>Piroplasmida</taxon>
        <taxon>Babesiidae</taxon>
        <taxon>Babesia</taxon>
    </lineage>
</organism>
<dbReference type="GO" id="GO:0000139">
    <property type="term" value="C:Golgi membrane"/>
    <property type="evidence" value="ECO:0007669"/>
    <property type="project" value="GOC"/>
</dbReference>
<dbReference type="CDD" id="cd08831">
    <property type="entry name" value="ArfGap_ArfGap2_3_like"/>
    <property type="match status" value="1"/>
</dbReference>
<evidence type="ECO:0000256" key="6">
    <source>
        <dbReference type="SAM" id="MobiDB-lite"/>
    </source>
</evidence>
<dbReference type="PANTHER" id="PTHR45686">
    <property type="entry name" value="ADP-RIBOSYLATION FACTOR GTPASE ACTIVATING PROTEIN 3, ISOFORM H-RELATED"/>
    <property type="match status" value="1"/>
</dbReference>
<sequence>MSDLERDQFFQKLLKRPENATCIDCMARNPTWVSLTFSVFICLDCSGRHRNFGSHVSFVRSVDMDRFTREQLERLDRGGNARALEFFTSANLKRPFDYASPIAQRYPKMLDSQPHQSAENLTHASHQTLNIKAPPIQKNSFSKRLDSVDFDEFEREILAKQNEKNQRNQLPVTPMFKSQPTFGKPPTPVHATNIQNQTQPVACTVITPVDLQKYAGRTGLSSDQLFGRGDYNTQQHFPKTFSPNKTSLSSDEYFGRPTQHNPPYHHDSPMDNVKQSLNTIVKQGNELLTMAKDWLQKI</sequence>
<evidence type="ECO:0000259" key="7">
    <source>
        <dbReference type="PROSITE" id="PS50115"/>
    </source>
</evidence>
<dbReference type="AlphaFoldDB" id="A0AAD9PML8"/>
<dbReference type="KEGG" id="bdw:94334970"/>
<evidence type="ECO:0000256" key="5">
    <source>
        <dbReference type="PROSITE-ProRule" id="PRU00288"/>
    </source>
</evidence>
<dbReference type="GeneID" id="94334970"/>
<evidence type="ECO:0000256" key="3">
    <source>
        <dbReference type="ARBA" id="ARBA00022771"/>
    </source>
</evidence>
<keyword evidence="1" id="KW-0343">GTPase activation</keyword>
<dbReference type="InterPro" id="IPR038508">
    <property type="entry name" value="ArfGAP_dom_sf"/>
</dbReference>
<dbReference type="SMART" id="SM00105">
    <property type="entry name" value="ArfGap"/>
    <property type="match status" value="1"/>
</dbReference>
<dbReference type="RefSeq" id="XP_067804511.1">
    <property type="nucleotide sequence ID" value="XM_067945720.1"/>
</dbReference>
<dbReference type="Gene3D" id="1.10.220.150">
    <property type="entry name" value="Arf GTPase activating protein"/>
    <property type="match status" value="1"/>
</dbReference>
<reference evidence="8" key="1">
    <citation type="journal article" date="2023" name="Nat. Microbiol.">
        <title>Babesia duncani multi-omics identifies virulence factors and drug targets.</title>
        <authorList>
            <person name="Singh P."/>
            <person name="Lonardi S."/>
            <person name="Liang Q."/>
            <person name="Vydyam P."/>
            <person name="Khabirova E."/>
            <person name="Fang T."/>
            <person name="Gihaz S."/>
            <person name="Thekkiniath J."/>
            <person name="Munshi M."/>
            <person name="Abel S."/>
            <person name="Ciampossin L."/>
            <person name="Batugedara G."/>
            <person name="Gupta M."/>
            <person name="Lu X.M."/>
            <person name="Lenz T."/>
            <person name="Chakravarty S."/>
            <person name="Cornillot E."/>
            <person name="Hu Y."/>
            <person name="Ma W."/>
            <person name="Gonzalez L.M."/>
            <person name="Sanchez S."/>
            <person name="Estrada K."/>
            <person name="Sanchez-Flores A."/>
            <person name="Montero E."/>
            <person name="Harb O.S."/>
            <person name="Le Roch K.G."/>
            <person name="Mamoun C.B."/>
        </authorList>
    </citation>
    <scope>NUCLEOTIDE SEQUENCE</scope>
    <source>
        <strain evidence="8">WA1</strain>
    </source>
</reference>
<dbReference type="PROSITE" id="PS50115">
    <property type="entry name" value="ARFGAP"/>
    <property type="match status" value="1"/>
</dbReference>
<dbReference type="SUPFAM" id="SSF57863">
    <property type="entry name" value="ArfGap/RecO-like zinc finger"/>
    <property type="match status" value="1"/>
</dbReference>
<evidence type="ECO:0000313" key="9">
    <source>
        <dbReference type="Proteomes" id="UP001214638"/>
    </source>
</evidence>
<keyword evidence="3 5" id="KW-0863">Zinc-finger</keyword>
<dbReference type="GO" id="GO:0005096">
    <property type="term" value="F:GTPase activator activity"/>
    <property type="evidence" value="ECO:0007669"/>
    <property type="project" value="UniProtKB-KW"/>
</dbReference>
<proteinExistence type="predicted"/>
<dbReference type="PANTHER" id="PTHR45686:SF4">
    <property type="entry name" value="ADP-RIBOSYLATION FACTOR GTPASE ACTIVATING PROTEIN 3, ISOFORM H"/>
    <property type="match status" value="1"/>
</dbReference>
<evidence type="ECO:0000256" key="1">
    <source>
        <dbReference type="ARBA" id="ARBA00022468"/>
    </source>
</evidence>
<dbReference type="PRINTS" id="PR00405">
    <property type="entry name" value="REVINTRACTNG"/>
</dbReference>
<dbReference type="InterPro" id="IPR001164">
    <property type="entry name" value="ArfGAP_dom"/>
</dbReference>
<dbReference type="InterPro" id="IPR037278">
    <property type="entry name" value="ARFGAP/RecO"/>
</dbReference>
<evidence type="ECO:0000313" key="8">
    <source>
        <dbReference type="EMBL" id="KAK2197669.1"/>
    </source>
</evidence>
<protein>
    <submittedName>
        <fullName evidence="8">Bifunctional Arf GTPase activating protein/ARFGAP-RecO-like zinc finger/ArfGAP domain superfamily</fullName>
    </submittedName>
</protein>
<gene>
    <name evidence="8" type="ORF">BdWA1_000672</name>
</gene>
<dbReference type="GO" id="GO:0008270">
    <property type="term" value="F:zinc ion binding"/>
    <property type="evidence" value="ECO:0007669"/>
    <property type="project" value="UniProtKB-KW"/>
</dbReference>
<dbReference type="Proteomes" id="UP001214638">
    <property type="component" value="Unassembled WGS sequence"/>
</dbReference>
<dbReference type="GO" id="GO:0048205">
    <property type="term" value="P:COPI coating of Golgi vesicle"/>
    <property type="evidence" value="ECO:0007669"/>
    <property type="project" value="TreeGrafter"/>
</dbReference>
<comment type="caution">
    <text evidence="8">The sequence shown here is derived from an EMBL/GenBank/DDBJ whole genome shotgun (WGS) entry which is preliminary data.</text>
</comment>
<dbReference type="Pfam" id="PF01412">
    <property type="entry name" value="ArfGap"/>
    <property type="match status" value="1"/>
</dbReference>
<feature type="domain" description="Arf-GAP" evidence="7">
    <location>
        <begin position="7"/>
        <end position="89"/>
    </location>
</feature>
<feature type="region of interest" description="Disordered" evidence="6">
    <location>
        <begin position="236"/>
        <end position="267"/>
    </location>
</feature>
<keyword evidence="2" id="KW-0479">Metal-binding</keyword>
<evidence type="ECO:0000256" key="2">
    <source>
        <dbReference type="ARBA" id="ARBA00022723"/>
    </source>
</evidence>